<dbReference type="GO" id="GO:0071555">
    <property type="term" value="P:cell wall organization"/>
    <property type="evidence" value="ECO:0007669"/>
    <property type="project" value="UniProtKB-KW"/>
</dbReference>
<evidence type="ECO:0000256" key="8">
    <source>
        <dbReference type="PROSITE-ProRule" id="PRU10052"/>
    </source>
</evidence>
<evidence type="ECO:0000256" key="9">
    <source>
        <dbReference type="RuleBase" id="RU361169"/>
    </source>
</evidence>
<feature type="signal peptide" evidence="10">
    <location>
        <begin position="1"/>
        <end position="19"/>
    </location>
</feature>
<evidence type="ECO:0000256" key="3">
    <source>
        <dbReference type="ARBA" id="ARBA00022512"/>
    </source>
</evidence>
<dbReference type="GO" id="GO:0005975">
    <property type="term" value="P:carbohydrate metabolic process"/>
    <property type="evidence" value="ECO:0007669"/>
    <property type="project" value="InterPro"/>
</dbReference>
<dbReference type="OrthoDB" id="187139at2759"/>
<accession>A0A3S3NPN6</accession>
<dbReference type="InterPro" id="IPR012334">
    <property type="entry name" value="Pectin_lyas_fold"/>
</dbReference>
<keyword evidence="10" id="KW-0732">Signal</keyword>
<evidence type="ECO:0000313" key="11">
    <source>
        <dbReference type="EMBL" id="RWR72736.1"/>
    </source>
</evidence>
<organism evidence="11 12">
    <name type="scientific">Cinnamomum micranthum f. kanehirae</name>
    <dbReference type="NCBI Taxonomy" id="337451"/>
    <lineage>
        <taxon>Eukaryota</taxon>
        <taxon>Viridiplantae</taxon>
        <taxon>Streptophyta</taxon>
        <taxon>Embryophyta</taxon>
        <taxon>Tracheophyta</taxon>
        <taxon>Spermatophyta</taxon>
        <taxon>Magnoliopsida</taxon>
        <taxon>Magnoliidae</taxon>
        <taxon>Laurales</taxon>
        <taxon>Lauraceae</taxon>
        <taxon>Cinnamomum</taxon>
    </lineage>
</organism>
<name>A0A3S3NPN6_9MAGN</name>
<dbReference type="EMBL" id="QPKB01000001">
    <property type="protein sequence ID" value="RWR72736.1"/>
    <property type="molecule type" value="Genomic_DNA"/>
</dbReference>
<dbReference type="Proteomes" id="UP000283530">
    <property type="component" value="Unassembled WGS sequence"/>
</dbReference>
<comment type="subcellular location">
    <subcellularLocation>
        <location evidence="1">Secreted</location>
        <location evidence="1">Cell wall</location>
    </subcellularLocation>
</comment>
<sequence>MLKLALLLCFIYFNGIAQGGNFNVMENGAKADGKTDDAKAFEATWKAACESSGPATILIPKGTYLLGAVKFHGPCKAVPRITIKMDGYLKADTNLNKFPSGDWVTFAWTNGLTVSGTGTFDGQGAAIWHLNDCQQNEKCKLLPVNLKFVSANNTVVNGITSLNSKNFHFGVVESHKFRVTNLKIVAPGDSPNTDGMHVERCSDVTIQNVQIATGDDCISLGQGLSNVLISSITCGPGHGISIGSLGKYPGEKDVTGLIIRDSTITGTMNGVRIKSWANSPSPSAVSNVTFENIVLKEVSNPIIIDQLYCPSGRCANQVPSLVKISDVSFKNIRGTYLSDVAVTLHCSLGFPCQGLKFQDINLQYRGGRAAAASSCMNVKAVYSGTQVPGPCVA</sequence>
<gene>
    <name evidence="11" type="ORF">CKAN_00097500</name>
</gene>
<evidence type="ECO:0000256" key="5">
    <source>
        <dbReference type="ARBA" id="ARBA00022801"/>
    </source>
</evidence>
<dbReference type="SUPFAM" id="SSF51126">
    <property type="entry name" value="Pectin lyase-like"/>
    <property type="match status" value="1"/>
</dbReference>
<dbReference type="InterPro" id="IPR000743">
    <property type="entry name" value="Glyco_hydro_28"/>
</dbReference>
<keyword evidence="7" id="KW-0961">Cell wall biogenesis/degradation</keyword>
<keyword evidence="5 9" id="KW-0378">Hydrolase</keyword>
<dbReference type="InterPro" id="IPR011050">
    <property type="entry name" value="Pectin_lyase_fold/virulence"/>
</dbReference>
<evidence type="ECO:0000256" key="7">
    <source>
        <dbReference type="ARBA" id="ARBA00023316"/>
    </source>
</evidence>
<evidence type="ECO:0000256" key="2">
    <source>
        <dbReference type="ARBA" id="ARBA00008834"/>
    </source>
</evidence>
<evidence type="ECO:0000256" key="10">
    <source>
        <dbReference type="SAM" id="SignalP"/>
    </source>
</evidence>
<reference evidence="11 12" key="1">
    <citation type="journal article" date="2019" name="Nat. Plants">
        <title>Stout camphor tree genome fills gaps in understanding of flowering plant genome evolution.</title>
        <authorList>
            <person name="Chaw S.M."/>
            <person name="Liu Y.C."/>
            <person name="Wu Y.W."/>
            <person name="Wang H.Y."/>
            <person name="Lin C.I."/>
            <person name="Wu C.S."/>
            <person name="Ke H.M."/>
            <person name="Chang L.Y."/>
            <person name="Hsu C.Y."/>
            <person name="Yang H.T."/>
            <person name="Sudianto E."/>
            <person name="Hsu M.H."/>
            <person name="Wu K.P."/>
            <person name="Wang L.N."/>
            <person name="Leebens-Mack J.H."/>
            <person name="Tsai I.J."/>
        </authorList>
    </citation>
    <scope>NUCLEOTIDE SEQUENCE [LARGE SCALE GENOMIC DNA]</scope>
    <source>
        <strain evidence="12">cv. Chaw 1501</strain>
        <tissue evidence="11">Young leaves</tissue>
    </source>
</reference>
<proteinExistence type="inferred from homology"/>
<dbReference type="Pfam" id="PF00295">
    <property type="entry name" value="Glyco_hydro_28"/>
    <property type="match status" value="1"/>
</dbReference>
<evidence type="ECO:0000256" key="4">
    <source>
        <dbReference type="ARBA" id="ARBA00022525"/>
    </source>
</evidence>
<dbReference type="STRING" id="337451.A0A3S3NPN6"/>
<evidence type="ECO:0000313" key="12">
    <source>
        <dbReference type="Proteomes" id="UP000283530"/>
    </source>
</evidence>
<keyword evidence="4" id="KW-0964">Secreted</keyword>
<dbReference type="FunFam" id="2.160.20.10:FF:000004">
    <property type="entry name" value="Pectin lyase-like superfamily protein"/>
    <property type="match status" value="1"/>
</dbReference>
<dbReference type="InterPro" id="IPR006626">
    <property type="entry name" value="PbH1"/>
</dbReference>
<protein>
    <submittedName>
        <fullName evidence="11">Exopolygalacturonase</fullName>
    </submittedName>
</protein>
<feature type="active site" evidence="8">
    <location>
        <position position="238"/>
    </location>
</feature>
<feature type="chain" id="PRO_5018585184" evidence="10">
    <location>
        <begin position="20"/>
        <end position="393"/>
    </location>
</feature>
<dbReference type="AlphaFoldDB" id="A0A3S3NPN6"/>
<dbReference type="Gene3D" id="2.160.20.10">
    <property type="entry name" value="Single-stranded right-handed beta-helix, Pectin lyase-like"/>
    <property type="match status" value="1"/>
</dbReference>
<keyword evidence="6 9" id="KW-0326">Glycosidase</keyword>
<keyword evidence="3" id="KW-0134">Cell wall</keyword>
<keyword evidence="12" id="KW-1185">Reference proteome</keyword>
<dbReference type="GO" id="GO:0004650">
    <property type="term" value="F:polygalacturonase activity"/>
    <property type="evidence" value="ECO:0007669"/>
    <property type="project" value="InterPro"/>
</dbReference>
<evidence type="ECO:0000256" key="6">
    <source>
        <dbReference type="ARBA" id="ARBA00023295"/>
    </source>
</evidence>
<dbReference type="PANTHER" id="PTHR31375">
    <property type="match status" value="1"/>
</dbReference>
<comment type="caution">
    <text evidence="11">The sequence shown here is derived from an EMBL/GenBank/DDBJ whole genome shotgun (WGS) entry which is preliminary data.</text>
</comment>
<dbReference type="PROSITE" id="PS00502">
    <property type="entry name" value="POLYGALACTURONASE"/>
    <property type="match status" value="1"/>
</dbReference>
<comment type="similarity">
    <text evidence="2 9">Belongs to the glycosyl hydrolase 28 family.</text>
</comment>
<dbReference type="SMART" id="SM00710">
    <property type="entry name" value="PbH1"/>
    <property type="match status" value="4"/>
</dbReference>
<evidence type="ECO:0000256" key="1">
    <source>
        <dbReference type="ARBA" id="ARBA00004191"/>
    </source>
</evidence>